<dbReference type="InterPro" id="IPR017850">
    <property type="entry name" value="Alkaline_phosphatase_core_sf"/>
</dbReference>
<gene>
    <name evidence="2" type="ORF">OIDMADRAFT_19998</name>
</gene>
<proteinExistence type="predicted"/>
<dbReference type="HOGENOM" id="CLU_2513208_0_0_1"/>
<organism evidence="2 3">
    <name type="scientific">Oidiodendron maius (strain Zn)</name>
    <dbReference type="NCBI Taxonomy" id="913774"/>
    <lineage>
        <taxon>Eukaryota</taxon>
        <taxon>Fungi</taxon>
        <taxon>Dikarya</taxon>
        <taxon>Ascomycota</taxon>
        <taxon>Pezizomycotina</taxon>
        <taxon>Leotiomycetes</taxon>
        <taxon>Leotiomycetes incertae sedis</taxon>
        <taxon>Myxotrichaceae</taxon>
        <taxon>Oidiodendron</taxon>
    </lineage>
</organism>
<reference evidence="2 3" key="1">
    <citation type="submission" date="2014-04" db="EMBL/GenBank/DDBJ databases">
        <authorList>
            <consortium name="DOE Joint Genome Institute"/>
            <person name="Kuo A."/>
            <person name="Martino E."/>
            <person name="Perotto S."/>
            <person name="Kohler A."/>
            <person name="Nagy L.G."/>
            <person name="Floudas D."/>
            <person name="Copeland A."/>
            <person name="Barry K.W."/>
            <person name="Cichocki N."/>
            <person name="Veneault-Fourrey C."/>
            <person name="LaButti K."/>
            <person name="Lindquist E.A."/>
            <person name="Lipzen A."/>
            <person name="Lundell T."/>
            <person name="Morin E."/>
            <person name="Murat C."/>
            <person name="Sun H."/>
            <person name="Tunlid A."/>
            <person name="Henrissat B."/>
            <person name="Grigoriev I.V."/>
            <person name="Hibbett D.S."/>
            <person name="Martin F."/>
            <person name="Nordberg H.P."/>
            <person name="Cantor M.N."/>
            <person name="Hua S.X."/>
        </authorList>
    </citation>
    <scope>NUCLEOTIDE SEQUENCE [LARGE SCALE GENOMIC DNA]</scope>
    <source>
        <strain evidence="2 3">Zn</strain>
    </source>
</reference>
<protein>
    <submittedName>
        <fullName evidence="2">Uncharacterized protein</fullName>
    </submittedName>
</protein>
<dbReference type="STRING" id="913774.A0A0C3H7H5"/>
<name>A0A0C3H7H5_OIDMZ</name>
<evidence type="ECO:0000256" key="1">
    <source>
        <dbReference type="SAM" id="MobiDB-lite"/>
    </source>
</evidence>
<dbReference type="EMBL" id="KN832879">
    <property type="protein sequence ID" value="KIM99199.1"/>
    <property type="molecule type" value="Genomic_DNA"/>
</dbReference>
<dbReference type="SUPFAM" id="SSF53649">
    <property type="entry name" value="Alkaline phosphatase-like"/>
    <property type="match status" value="1"/>
</dbReference>
<feature type="region of interest" description="Disordered" evidence="1">
    <location>
        <begin position="62"/>
        <end position="85"/>
    </location>
</feature>
<dbReference type="Proteomes" id="UP000054321">
    <property type="component" value="Unassembled WGS sequence"/>
</dbReference>
<sequence>MVGVSDPEWRGRNADEMAASARKMEVFAAMVGMIDQNIQRAISYLETTNKLDNTLHSIYASQRGRRHATGSTTHDGRFDEYGCAD</sequence>
<feature type="compositionally biased region" description="Basic and acidic residues" evidence="1">
    <location>
        <begin position="74"/>
        <end position="85"/>
    </location>
</feature>
<dbReference type="Gene3D" id="3.40.720.10">
    <property type="entry name" value="Alkaline Phosphatase, subunit A"/>
    <property type="match status" value="1"/>
</dbReference>
<dbReference type="InParanoid" id="A0A0C3H7H5"/>
<accession>A0A0C3H7H5</accession>
<dbReference type="AlphaFoldDB" id="A0A0C3H7H5"/>
<evidence type="ECO:0000313" key="3">
    <source>
        <dbReference type="Proteomes" id="UP000054321"/>
    </source>
</evidence>
<keyword evidence="3" id="KW-1185">Reference proteome</keyword>
<evidence type="ECO:0000313" key="2">
    <source>
        <dbReference type="EMBL" id="KIM99199.1"/>
    </source>
</evidence>
<reference evidence="3" key="2">
    <citation type="submission" date="2015-01" db="EMBL/GenBank/DDBJ databases">
        <title>Evolutionary Origins and Diversification of the Mycorrhizal Mutualists.</title>
        <authorList>
            <consortium name="DOE Joint Genome Institute"/>
            <consortium name="Mycorrhizal Genomics Consortium"/>
            <person name="Kohler A."/>
            <person name="Kuo A."/>
            <person name="Nagy L.G."/>
            <person name="Floudas D."/>
            <person name="Copeland A."/>
            <person name="Barry K.W."/>
            <person name="Cichocki N."/>
            <person name="Veneault-Fourrey C."/>
            <person name="LaButti K."/>
            <person name="Lindquist E.A."/>
            <person name="Lipzen A."/>
            <person name="Lundell T."/>
            <person name="Morin E."/>
            <person name="Murat C."/>
            <person name="Riley R."/>
            <person name="Ohm R."/>
            <person name="Sun H."/>
            <person name="Tunlid A."/>
            <person name="Henrissat B."/>
            <person name="Grigoriev I.V."/>
            <person name="Hibbett D.S."/>
            <person name="Martin F."/>
        </authorList>
    </citation>
    <scope>NUCLEOTIDE SEQUENCE [LARGE SCALE GENOMIC DNA]</scope>
    <source>
        <strain evidence="3">Zn</strain>
    </source>
</reference>